<dbReference type="InterPro" id="IPR001451">
    <property type="entry name" value="Hexapep"/>
</dbReference>
<feature type="compositionally biased region" description="Basic and acidic residues" evidence="5">
    <location>
        <begin position="24"/>
        <end position="37"/>
    </location>
</feature>
<evidence type="ECO:0000313" key="7">
    <source>
        <dbReference type="Proteomes" id="UP000196878"/>
    </source>
</evidence>
<comment type="caution">
    <text evidence="6">The sequence shown here is derived from an EMBL/GenBank/DDBJ whole genome shotgun (WGS) entry which is preliminary data.</text>
</comment>
<dbReference type="PANTHER" id="PTHR23416">
    <property type="entry name" value="SIALIC ACID SYNTHASE-RELATED"/>
    <property type="match status" value="1"/>
</dbReference>
<reference evidence="6 7" key="1">
    <citation type="submission" date="2016-12" db="EMBL/GenBank/DDBJ databases">
        <title>Comparison of Traditional DNA-DNA Hybridization with In Silico Genomic Analysis.</title>
        <authorList>
            <person name="Nicholson A.C."/>
            <person name="Humrighouse B.W."/>
            <person name="Graziano J."/>
            <person name="Lasker B."/>
            <person name="Whitney A.M."/>
            <person name="Mcquiston J.R."/>
        </authorList>
    </citation>
    <scope>NUCLEOTIDE SEQUENCE [LARGE SCALE GENOMIC DNA]</scope>
    <source>
        <strain evidence="6 7">H2240</strain>
    </source>
</reference>
<dbReference type="EMBL" id="NIPW01000040">
    <property type="protein sequence ID" value="OWJ75323.1"/>
    <property type="molecule type" value="Genomic_DNA"/>
</dbReference>
<dbReference type="GO" id="GO:0008374">
    <property type="term" value="F:O-acyltransferase activity"/>
    <property type="evidence" value="ECO:0007669"/>
    <property type="project" value="TreeGrafter"/>
</dbReference>
<protein>
    <submittedName>
        <fullName evidence="6">Transferase</fullName>
    </submittedName>
</protein>
<evidence type="ECO:0000256" key="2">
    <source>
        <dbReference type="ARBA" id="ARBA00022679"/>
    </source>
</evidence>
<organism evidence="6 7">
    <name type="scientific">Haematobacter genomosp. 1</name>
    <dbReference type="NCBI Taxonomy" id="366618"/>
    <lineage>
        <taxon>Bacteria</taxon>
        <taxon>Pseudomonadati</taxon>
        <taxon>Pseudomonadota</taxon>
        <taxon>Alphaproteobacteria</taxon>
        <taxon>Rhodobacterales</taxon>
        <taxon>Paracoccaceae</taxon>
        <taxon>Haematobacter</taxon>
    </lineage>
</organism>
<keyword evidence="2 6" id="KW-0808">Transferase</keyword>
<feature type="region of interest" description="Disordered" evidence="5">
    <location>
        <begin position="24"/>
        <end position="61"/>
    </location>
</feature>
<dbReference type="InterPro" id="IPR051159">
    <property type="entry name" value="Hexapeptide_acetyltransf"/>
</dbReference>
<dbReference type="PROSITE" id="PS00101">
    <property type="entry name" value="HEXAPEP_TRANSFERASES"/>
    <property type="match status" value="1"/>
</dbReference>
<keyword evidence="4" id="KW-0012">Acyltransferase</keyword>
<evidence type="ECO:0000256" key="3">
    <source>
        <dbReference type="ARBA" id="ARBA00022737"/>
    </source>
</evidence>
<evidence type="ECO:0000256" key="5">
    <source>
        <dbReference type="SAM" id="MobiDB-lite"/>
    </source>
</evidence>
<comment type="similarity">
    <text evidence="1">Belongs to the transferase hexapeptide repeat family.</text>
</comment>
<dbReference type="OrthoDB" id="9815592at2"/>
<name>A0A212A7H5_9RHOB</name>
<dbReference type="Pfam" id="PF00132">
    <property type="entry name" value="Hexapep"/>
    <property type="match status" value="1"/>
</dbReference>
<proteinExistence type="inferred from homology"/>
<dbReference type="InterPro" id="IPR011004">
    <property type="entry name" value="Trimer_LpxA-like_sf"/>
</dbReference>
<keyword evidence="7" id="KW-1185">Reference proteome</keyword>
<dbReference type="Gene3D" id="2.160.10.10">
    <property type="entry name" value="Hexapeptide repeat proteins"/>
    <property type="match status" value="1"/>
</dbReference>
<gene>
    <name evidence="6" type="ORF">CDV49_17305</name>
</gene>
<dbReference type="Proteomes" id="UP000196878">
    <property type="component" value="Unassembled WGS sequence"/>
</dbReference>
<dbReference type="PANTHER" id="PTHR23416:SF23">
    <property type="entry name" value="ACETYLTRANSFERASE C18B11.09C-RELATED"/>
    <property type="match status" value="1"/>
</dbReference>
<accession>A0A212A7H5</accession>
<dbReference type="SUPFAM" id="SSF51161">
    <property type="entry name" value="Trimeric LpxA-like enzymes"/>
    <property type="match status" value="1"/>
</dbReference>
<dbReference type="InterPro" id="IPR018357">
    <property type="entry name" value="Hexapep_transf_CS"/>
</dbReference>
<sequence length="244" mass="26217">MGCCRDSLYPPPVVVAIDLVRQPDIQKEAGHPDRQDEGTDPVPADNSSSSSQGAHKKRTSKPKRLLRLILSTFDPRAWVHMLKVVNYYNYTHVTPMRTLRGRIGPRPEIAPNASIANPENITAGKVLHLGSGTFLWAGPSEKGRVVIGDDVTFGPRVMLTAANYRFNDGQPVRSNAMDEKEIFIGDDAWIGAYAIILPGARIGKGAVVGAGSVVTGDIPDWAIAVGAPAKVVGQRRIAAVRPPA</sequence>
<evidence type="ECO:0000256" key="1">
    <source>
        <dbReference type="ARBA" id="ARBA00007274"/>
    </source>
</evidence>
<dbReference type="GO" id="GO:0005829">
    <property type="term" value="C:cytosol"/>
    <property type="evidence" value="ECO:0007669"/>
    <property type="project" value="TreeGrafter"/>
</dbReference>
<dbReference type="CDD" id="cd04647">
    <property type="entry name" value="LbH_MAT_like"/>
    <property type="match status" value="1"/>
</dbReference>
<dbReference type="AlphaFoldDB" id="A0A212A7H5"/>
<evidence type="ECO:0000313" key="6">
    <source>
        <dbReference type="EMBL" id="OWJ75323.1"/>
    </source>
</evidence>
<keyword evidence="3" id="KW-0677">Repeat</keyword>
<evidence type="ECO:0000256" key="4">
    <source>
        <dbReference type="ARBA" id="ARBA00023315"/>
    </source>
</evidence>